<reference evidence="1" key="1">
    <citation type="submission" date="2020-08" db="EMBL/GenBank/DDBJ databases">
        <title>Paracoccus amoyensis sp. nov., isolated from the surface seawater at coast of Xiamen, Fujian.</title>
        <authorList>
            <person name="Lyu L."/>
        </authorList>
    </citation>
    <scope>NUCLEOTIDE SEQUENCE</scope>
    <source>
        <strain evidence="1">11-3</strain>
    </source>
</reference>
<keyword evidence="2" id="KW-1185">Reference proteome</keyword>
<organism evidence="1 2">
    <name type="scientific">Paracoccus amoyensis</name>
    <dbReference type="NCBI Taxonomy" id="2760093"/>
    <lineage>
        <taxon>Bacteria</taxon>
        <taxon>Pseudomonadati</taxon>
        <taxon>Pseudomonadota</taxon>
        <taxon>Alphaproteobacteria</taxon>
        <taxon>Rhodobacterales</taxon>
        <taxon>Paracoccaceae</taxon>
        <taxon>Paracoccus</taxon>
    </lineage>
</organism>
<gene>
    <name evidence="1" type="ORF">H4P12_06650</name>
</gene>
<proteinExistence type="predicted"/>
<dbReference type="RefSeq" id="WP_187792886.1">
    <property type="nucleotide sequence ID" value="NZ_JACOQL010000002.1"/>
</dbReference>
<comment type="caution">
    <text evidence="1">The sequence shown here is derived from an EMBL/GenBank/DDBJ whole genome shotgun (WGS) entry which is preliminary data.</text>
</comment>
<name>A0A926GAK1_9RHOB</name>
<dbReference type="EMBL" id="JACOQL010000002">
    <property type="protein sequence ID" value="MBC9246396.1"/>
    <property type="molecule type" value="Genomic_DNA"/>
</dbReference>
<sequence>MISDLFRQFKHGRRIARAKADLNTRPLNKGRDHGLPAPLVVSLTSYAARFDTLALTLRGLLGQTVRPDHVILWLDEGDVSKVPPEVQALTASGLQIEVCPGWRSYKKIVPTLLKYPDSYIVTADDDVYYDADWLDGLVAAAQGGAAIACHRAHLVTLDATGKPRPYVDWDHNIEQAQKSPLVFLTGVSGVIYAPGSLHPDVTNADRFTQLAPRSDDVWLYWMHRLNGVEAQKIGAKARILEWDGSQAQSLRSENLHGTGNDQAIDALLKHYGWPVSR</sequence>
<dbReference type="InterPro" id="IPR029044">
    <property type="entry name" value="Nucleotide-diphossugar_trans"/>
</dbReference>
<protein>
    <submittedName>
        <fullName evidence="1">Glycosyltransferase family 2 protein</fullName>
    </submittedName>
</protein>
<dbReference type="AlphaFoldDB" id="A0A926GAK1"/>
<dbReference type="SUPFAM" id="SSF53448">
    <property type="entry name" value="Nucleotide-diphospho-sugar transferases"/>
    <property type="match status" value="1"/>
</dbReference>
<evidence type="ECO:0000313" key="1">
    <source>
        <dbReference type="EMBL" id="MBC9246396.1"/>
    </source>
</evidence>
<dbReference type="Proteomes" id="UP000608594">
    <property type="component" value="Unassembled WGS sequence"/>
</dbReference>
<accession>A0A926GAK1</accession>
<evidence type="ECO:0000313" key="2">
    <source>
        <dbReference type="Proteomes" id="UP000608594"/>
    </source>
</evidence>